<gene>
    <name evidence="1" type="ORF">GDH07_31765</name>
</gene>
<protein>
    <submittedName>
        <fullName evidence="1">Uncharacterized protein</fullName>
    </submittedName>
</protein>
<dbReference type="EMBL" id="WHUV01000010">
    <property type="protein sequence ID" value="MQA57906.1"/>
    <property type="molecule type" value="Genomic_DNA"/>
</dbReference>
<name>A0A7X1PT13_9PSED</name>
<accession>A0A7X1PT13</accession>
<proteinExistence type="predicted"/>
<evidence type="ECO:0000313" key="1">
    <source>
        <dbReference type="EMBL" id="MQA57906.1"/>
    </source>
</evidence>
<dbReference type="RefSeq" id="WP_068582625.1">
    <property type="nucleotide sequence ID" value="NZ_WHUV01000010.1"/>
</dbReference>
<comment type="caution">
    <text evidence="1">The sequence shown here is derived from an EMBL/GenBank/DDBJ whole genome shotgun (WGS) entry which is preliminary data.</text>
</comment>
<dbReference type="Proteomes" id="UP000486534">
    <property type="component" value="Unassembled WGS sequence"/>
</dbReference>
<dbReference type="AlphaFoldDB" id="A0A7X1PT13"/>
<sequence length="128" mass="14047">MSLELHLEADKRLTTALLGRLLEGLAGAEMAPASGGLQATFPSGLSLDNEDSNLEPEIRAEDRKGCDFAVGLRCYLRIKGPEPEGHSALDDLRRLLDSIAQNSEALFILSFQYESTLYWRDADGLHEA</sequence>
<evidence type="ECO:0000313" key="2">
    <source>
        <dbReference type="Proteomes" id="UP000486534"/>
    </source>
</evidence>
<reference evidence="1 2" key="1">
    <citation type="submission" date="2019-10" db="EMBL/GenBank/DDBJ databases">
        <title>Pseudomonas dajingensis sp. nov., isolated from the profound head ulcers of farmed Murray cod (Maccullochella peelii peelii).</title>
        <authorList>
            <person name="Liu Y."/>
        </authorList>
    </citation>
    <scope>NUCLEOTIDE SEQUENCE [LARGE SCALE GENOMIC DNA]</scope>
    <source>
        <strain evidence="1 2">MC042</strain>
    </source>
</reference>
<organism evidence="1 2">
    <name type="scientific">Pseudomonas piscis</name>
    <dbReference type="NCBI Taxonomy" id="2614538"/>
    <lineage>
        <taxon>Bacteria</taxon>
        <taxon>Pseudomonadati</taxon>
        <taxon>Pseudomonadota</taxon>
        <taxon>Gammaproteobacteria</taxon>
        <taxon>Pseudomonadales</taxon>
        <taxon>Pseudomonadaceae</taxon>
        <taxon>Pseudomonas</taxon>
    </lineage>
</organism>